<dbReference type="GO" id="GO:0000156">
    <property type="term" value="F:phosphorelay response regulator activity"/>
    <property type="evidence" value="ECO:0007669"/>
    <property type="project" value="TreeGrafter"/>
</dbReference>
<keyword evidence="5" id="KW-0804">Transcription</keyword>
<dbReference type="InterPro" id="IPR001789">
    <property type="entry name" value="Sig_transdc_resp-reg_receiver"/>
</dbReference>
<evidence type="ECO:0000259" key="8">
    <source>
        <dbReference type="PROSITE" id="PS50110"/>
    </source>
</evidence>
<dbReference type="GO" id="GO:0006355">
    <property type="term" value="P:regulation of DNA-templated transcription"/>
    <property type="evidence" value="ECO:0007669"/>
    <property type="project" value="InterPro"/>
</dbReference>
<dbReference type="EMBL" id="CP054492">
    <property type="protein sequence ID" value="QOY52720.1"/>
    <property type="molecule type" value="Genomic_DNA"/>
</dbReference>
<evidence type="ECO:0000259" key="9">
    <source>
        <dbReference type="PROSITE" id="PS51755"/>
    </source>
</evidence>
<evidence type="ECO:0000256" key="4">
    <source>
        <dbReference type="ARBA" id="ARBA00023125"/>
    </source>
</evidence>
<dbReference type="PROSITE" id="PS51755">
    <property type="entry name" value="OMPR_PHOB"/>
    <property type="match status" value="1"/>
</dbReference>
<feature type="domain" description="OmpR/PhoB-type" evidence="9">
    <location>
        <begin position="123"/>
        <end position="217"/>
    </location>
</feature>
<reference evidence="10 11" key="1">
    <citation type="submission" date="2020-05" db="EMBL/GenBank/DDBJ databases">
        <title>Sulfurimonas marisnigri, sp. nov., and Sulfurimonas baltica, sp. nov., manganese oxide reducing chemolithoautotrophs of the class Epsilonproteobacteria isolated from the pelagic redoxclines of the Black and Baltic Seas and emended description of the genus Sulfurimonas.</title>
        <authorList>
            <person name="Henkel J.V."/>
            <person name="Laudan C."/>
            <person name="Werner J."/>
            <person name="Neu T."/>
            <person name="Plewe S."/>
            <person name="Sproer C."/>
            <person name="Bunk B."/>
            <person name="Schulz-Vogt H.N."/>
        </authorList>
    </citation>
    <scope>NUCLEOTIDE SEQUENCE [LARGE SCALE GENOMIC DNA]</scope>
    <source>
        <strain evidence="10 11">GD2</strain>
    </source>
</reference>
<gene>
    <name evidence="10" type="ORF">HUE88_03265</name>
</gene>
<dbReference type="Gene3D" id="1.10.10.10">
    <property type="entry name" value="Winged helix-like DNA-binding domain superfamily/Winged helix DNA-binding domain"/>
    <property type="match status" value="1"/>
</dbReference>
<keyword evidence="1 6" id="KW-0597">Phosphoprotein</keyword>
<dbReference type="Gene3D" id="3.40.50.2300">
    <property type="match status" value="1"/>
</dbReference>
<dbReference type="SUPFAM" id="SSF52172">
    <property type="entry name" value="CheY-like"/>
    <property type="match status" value="1"/>
</dbReference>
<dbReference type="InterPro" id="IPR039420">
    <property type="entry name" value="WalR-like"/>
</dbReference>
<keyword evidence="4 7" id="KW-0238">DNA-binding</keyword>
<keyword evidence="3" id="KW-0805">Transcription regulation</keyword>
<organism evidence="10 11">
    <name type="scientific">Candidatus Sulfurimonas baltica</name>
    <dbReference type="NCBI Taxonomy" id="2740404"/>
    <lineage>
        <taxon>Bacteria</taxon>
        <taxon>Pseudomonadati</taxon>
        <taxon>Campylobacterota</taxon>
        <taxon>Epsilonproteobacteria</taxon>
        <taxon>Campylobacterales</taxon>
        <taxon>Sulfurimonadaceae</taxon>
        <taxon>Sulfurimonas</taxon>
    </lineage>
</organism>
<proteinExistence type="predicted"/>
<protein>
    <submittedName>
        <fullName evidence="10">Response regulator transcription factor</fullName>
    </submittedName>
</protein>
<evidence type="ECO:0000256" key="2">
    <source>
        <dbReference type="ARBA" id="ARBA00023012"/>
    </source>
</evidence>
<dbReference type="Pfam" id="PF00072">
    <property type="entry name" value="Response_reg"/>
    <property type="match status" value="1"/>
</dbReference>
<dbReference type="GO" id="GO:0000976">
    <property type="term" value="F:transcription cis-regulatory region binding"/>
    <property type="evidence" value="ECO:0007669"/>
    <property type="project" value="TreeGrafter"/>
</dbReference>
<feature type="DNA-binding region" description="OmpR/PhoB-type" evidence="7">
    <location>
        <begin position="123"/>
        <end position="217"/>
    </location>
</feature>
<dbReference type="InterPro" id="IPR001867">
    <property type="entry name" value="OmpR/PhoB-type_DNA-bd"/>
</dbReference>
<keyword evidence="11" id="KW-1185">Reference proteome</keyword>
<accession>A0A7S7LWL6</accession>
<keyword evidence="2" id="KW-0902">Two-component regulatory system</keyword>
<evidence type="ECO:0000256" key="3">
    <source>
        <dbReference type="ARBA" id="ARBA00023015"/>
    </source>
</evidence>
<dbReference type="AlphaFoldDB" id="A0A7S7LWL6"/>
<dbReference type="InterPro" id="IPR036388">
    <property type="entry name" value="WH-like_DNA-bd_sf"/>
</dbReference>
<dbReference type="InterPro" id="IPR011006">
    <property type="entry name" value="CheY-like_superfamily"/>
</dbReference>
<dbReference type="SMART" id="SM00862">
    <property type="entry name" value="Trans_reg_C"/>
    <property type="match status" value="1"/>
</dbReference>
<evidence type="ECO:0000256" key="1">
    <source>
        <dbReference type="ARBA" id="ARBA00022553"/>
    </source>
</evidence>
<evidence type="ECO:0000256" key="6">
    <source>
        <dbReference type="PROSITE-ProRule" id="PRU00169"/>
    </source>
</evidence>
<evidence type="ECO:0000313" key="10">
    <source>
        <dbReference type="EMBL" id="QOY52720.1"/>
    </source>
</evidence>
<dbReference type="KEGG" id="sbal:HUE88_03265"/>
<dbReference type="GO" id="GO:0032993">
    <property type="term" value="C:protein-DNA complex"/>
    <property type="evidence" value="ECO:0007669"/>
    <property type="project" value="TreeGrafter"/>
</dbReference>
<sequence>MKILLLEDEVMLNESICEYLESQGHLVETYFDGLEAYENIKKNSYDLLILDINVPGMDGLSFLENIHALKIHVQTIYISALVDIEDISRAYDLGCYDYLKKPFHLKELSLRVDRVKLSSDIPRVHLRLSKNYSYDQEHSTLLFNGEYQTLSKRQSQIIDLLSRNRGMVVDFEQFQIYVWDEQIVDNATIRAEINRLKKFLKEEVILNVRGMGYMIEKP</sequence>
<dbReference type="Pfam" id="PF00486">
    <property type="entry name" value="Trans_reg_C"/>
    <property type="match status" value="1"/>
</dbReference>
<evidence type="ECO:0000313" key="11">
    <source>
        <dbReference type="Proteomes" id="UP000593994"/>
    </source>
</evidence>
<dbReference type="RefSeq" id="WP_194371024.1">
    <property type="nucleotide sequence ID" value="NZ_CP054492.1"/>
</dbReference>
<feature type="domain" description="Response regulatory" evidence="8">
    <location>
        <begin position="2"/>
        <end position="116"/>
    </location>
</feature>
<dbReference type="PROSITE" id="PS50110">
    <property type="entry name" value="RESPONSE_REGULATORY"/>
    <property type="match status" value="1"/>
</dbReference>
<name>A0A7S7LWL6_9BACT</name>
<evidence type="ECO:0000256" key="7">
    <source>
        <dbReference type="PROSITE-ProRule" id="PRU01091"/>
    </source>
</evidence>
<dbReference type="GO" id="GO:0005829">
    <property type="term" value="C:cytosol"/>
    <property type="evidence" value="ECO:0007669"/>
    <property type="project" value="TreeGrafter"/>
</dbReference>
<feature type="modified residue" description="4-aspartylphosphate" evidence="6">
    <location>
        <position position="51"/>
    </location>
</feature>
<dbReference type="PANTHER" id="PTHR48111:SF21">
    <property type="entry name" value="DNA-BINDING DUAL MASTER TRANSCRIPTIONAL REGULATOR RPAA"/>
    <property type="match status" value="1"/>
</dbReference>
<dbReference type="PANTHER" id="PTHR48111">
    <property type="entry name" value="REGULATOR OF RPOS"/>
    <property type="match status" value="1"/>
</dbReference>
<evidence type="ECO:0000256" key="5">
    <source>
        <dbReference type="ARBA" id="ARBA00023163"/>
    </source>
</evidence>
<dbReference type="Proteomes" id="UP000593994">
    <property type="component" value="Chromosome"/>
</dbReference>
<dbReference type="SMART" id="SM00448">
    <property type="entry name" value="REC"/>
    <property type="match status" value="1"/>
</dbReference>